<name>A0A227KIA1_9BURK</name>
<dbReference type="RefSeq" id="WP_066595077.1">
    <property type="nucleotide sequence ID" value="NZ_CAJTBZ010000002.1"/>
</dbReference>
<gene>
    <name evidence="2" type="ORF">ADH67_07610</name>
</gene>
<organism evidence="2 3">
    <name type="scientific">Turicimonas muris</name>
    <dbReference type="NCBI Taxonomy" id="1796652"/>
    <lineage>
        <taxon>Bacteria</taxon>
        <taxon>Pseudomonadati</taxon>
        <taxon>Pseudomonadota</taxon>
        <taxon>Betaproteobacteria</taxon>
        <taxon>Burkholderiales</taxon>
        <taxon>Sutterellaceae</taxon>
        <taxon>Turicimonas</taxon>
    </lineage>
</organism>
<keyword evidence="3" id="KW-1185">Reference proteome</keyword>
<dbReference type="InterPro" id="IPR010982">
    <property type="entry name" value="Lambda_DNA-bd_dom_sf"/>
</dbReference>
<dbReference type="InterPro" id="IPR001387">
    <property type="entry name" value="Cro/C1-type_HTH"/>
</dbReference>
<dbReference type="AlphaFoldDB" id="A0A227KIA1"/>
<accession>A0A227KIA1</accession>
<dbReference type="CDD" id="cd00093">
    <property type="entry name" value="HTH_XRE"/>
    <property type="match status" value="1"/>
</dbReference>
<dbReference type="Gene3D" id="1.10.260.40">
    <property type="entry name" value="lambda repressor-like DNA-binding domains"/>
    <property type="match status" value="1"/>
</dbReference>
<dbReference type="SUPFAM" id="SSF47413">
    <property type="entry name" value="lambda repressor-like DNA-binding domains"/>
    <property type="match status" value="1"/>
</dbReference>
<evidence type="ECO:0000313" key="2">
    <source>
        <dbReference type="EMBL" id="OXE47646.1"/>
    </source>
</evidence>
<dbReference type="GO" id="GO:0003677">
    <property type="term" value="F:DNA binding"/>
    <property type="evidence" value="ECO:0007669"/>
    <property type="project" value="InterPro"/>
</dbReference>
<comment type="caution">
    <text evidence="2">The sequence shown here is derived from an EMBL/GenBank/DDBJ whole genome shotgun (WGS) entry which is preliminary data.</text>
</comment>
<dbReference type="EMBL" id="NHMP01000004">
    <property type="protein sequence ID" value="OXE47646.1"/>
    <property type="molecule type" value="Genomic_DNA"/>
</dbReference>
<evidence type="ECO:0000259" key="1">
    <source>
        <dbReference type="PROSITE" id="PS50943"/>
    </source>
</evidence>
<reference evidence="3" key="1">
    <citation type="submission" date="2017-05" db="EMBL/GenBank/DDBJ databases">
        <title>Improved OligoMM genomes.</title>
        <authorList>
            <person name="Garzetti D."/>
        </authorList>
    </citation>
    <scope>NUCLEOTIDE SEQUENCE [LARGE SCALE GENOMIC DNA]</scope>
    <source>
        <strain evidence="3">YL45</strain>
    </source>
</reference>
<proteinExistence type="predicted"/>
<evidence type="ECO:0000313" key="3">
    <source>
        <dbReference type="Proteomes" id="UP000214610"/>
    </source>
</evidence>
<protein>
    <submittedName>
        <fullName evidence="2">Transcriptional regulator</fullName>
    </submittedName>
</protein>
<feature type="domain" description="HTH cro/C1-type" evidence="1">
    <location>
        <begin position="32"/>
        <end position="86"/>
    </location>
</feature>
<dbReference type="PROSITE" id="PS50943">
    <property type="entry name" value="HTH_CROC1"/>
    <property type="match status" value="1"/>
</dbReference>
<dbReference type="GeneID" id="78362668"/>
<dbReference type="SMART" id="SM00530">
    <property type="entry name" value="HTH_XRE"/>
    <property type="match status" value="1"/>
</dbReference>
<dbReference type="Proteomes" id="UP000214610">
    <property type="component" value="Unassembled WGS sequence"/>
</dbReference>
<sequence>MIPLDEYLASKSPEFRKEVDKQYSEMAMEYSLSRLREELQMSQKELANNLNISQPAVCKIEKNAEDVKLSTLIKYVNALGGHLSLQVILPSGKGVVIPLPISP</sequence>
<dbReference type="Pfam" id="PF01381">
    <property type="entry name" value="HTH_3"/>
    <property type="match status" value="1"/>
</dbReference>